<feature type="region of interest" description="Disordered" evidence="1">
    <location>
        <begin position="20"/>
        <end position="111"/>
    </location>
</feature>
<dbReference type="EMBL" id="JAAALK010000081">
    <property type="protein sequence ID" value="KAG8088848.1"/>
    <property type="molecule type" value="Genomic_DNA"/>
</dbReference>
<evidence type="ECO:0000313" key="2">
    <source>
        <dbReference type="EMBL" id="KAG8088848.1"/>
    </source>
</evidence>
<evidence type="ECO:0000313" key="3">
    <source>
        <dbReference type="Proteomes" id="UP000729402"/>
    </source>
</evidence>
<organism evidence="2 3">
    <name type="scientific">Zizania palustris</name>
    <name type="common">Northern wild rice</name>
    <dbReference type="NCBI Taxonomy" id="103762"/>
    <lineage>
        <taxon>Eukaryota</taxon>
        <taxon>Viridiplantae</taxon>
        <taxon>Streptophyta</taxon>
        <taxon>Embryophyta</taxon>
        <taxon>Tracheophyta</taxon>
        <taxon>Spermatophyta</taxon>
        <taxon>Magnoliopsida</taxon>
        <taxon>Liliopsida</taxon>
        <taxon>Poales</taxon>
        <taxon>Poaceae</taxon>
        <taxon>BOP clade</taxon>
        <taxon>Oryzoideae</taxon>
        <taxon>Oryzeae</taxon>
        <taxon>Zizaniinae</taxon>
        <taxon>Zizania</taxon>
    </lineage>
</organism>
<reference evidence="2" key="2">
    <citation type="submission" date="2021-02" db="EMBL/GenBank/DDBJ databases">
        <authorList>
            <person name="Kimball J.A."/>
            <person name="Haas M.W."/>
            <person name="Macchietto M."/>
            <person name="Kono T."/>
            <person name="Duquette J."/>
            <person name="Shao M."/>
        </authorList>
    </citation>
    <scope>NUCLEOTIDE SEQUENCE</scope>
    <source>
        <tissue evidence="2">Fresh leaf tissue</tissue>
    </source>
</reference>
<evidence type="ECO:0000256" key="1">
    <source>
        <dbReference type="SAM" id="MobiDB-lite"/>
    </source>
</evidence>
<proteinExistence type="predicted"/>
<name>A0A8J5WHJ0_ZIZPA</name>
<reference evidence="2" key="1">
    <citation type="journal article" date="2021" name="bioRxiv">
        <title>Whole Genome Assembly and Annotation of Northern Wild Rice, Zizania palustris L., Supports a Whole Genome Duplication in the Zizania Genus.</title>
        <authorList>
            <person name="Haas M."/>
            <person name="Kono T."/>
            <person name="Macchietto M."/>
            <person name="Millas R."/>
            <person name="McGilp L."/>
            <person name="Shao M."/>
            <person name="Duquette J."/>
            <person name="Hirsch C.N."/>
            <person name="Kimball J."/>
        </authorList>
    </citation>
    <scope>NUCLEOTIDE SEQUENCE</scope>
    <source>
        <tissue evidence="2">Fresh leaf tissue</tissue>
    </source>
</reference>
<accession>A0A8J5WHJ0</accession>
<feature type="compositionally biased region" description="Low complexity" evidence="1">
    <location>
        <begin position="76"/>
        <end position="98"/>
    </location>
</feature>
<sequence length="152" mass="15867">MAAVQAPSRKMMAILTMALRRLPTAKGTKDDSDPPLPPTRRRCRRVDASLPTTAAASSPNAADASSPAAVGRLPSRRCASSPGAAAASQPRATAASSPDLRPSPPATPARFGTIPATARIRLPDLLQVLLHACPGPSRLLHRSSHPDLLLDY</sequence>
<comment type="caution">
    <text evidence="2">The sequence shown here is derived from an EMBL/GenBank/DDBJ whole genome shotgun (WGS) entry which is preliminary data.</text>
</comment>
<keyword evidence="3" id="KW-1185">Reference proteome</keyword>
<dbReference type="AlphaFoldDB" id="A0A8J5WHJ0"/>
<gene>
    <name evidence="2" type="ORF">GUJ93_ZPchr0011g28829</name>
</gene>
<protein>
    <submittedName>
        <fullName evidence="2">Uncharacterized protein</fullName>
    </submittedName>
</protein>
<dbReference type="Proteomes" id="UP000729402">
    <property type="component" value="Unassembled WGS sequence"/>
</dbReference>
<feature type="compositionally biased region" description="Low complexity" evidence="1">
    <location>
        <begin position="48"/>
        <end position="69"/>
    </location>
</feature>